<dbReference type="GO" id="GO:0005524">
    <property type="term" value="F:ATP binding"/>
    <property type="evidence" value="ECO:0007669"/>
    <property type="project" value="UniProtKB-KW"/>
</dbReference>
<reference evidence="4 5" key="1">
    <citation type="submission" date="2019-01" db="EMBL/GenBank/DDBJ databases">
        <title>Draft genome sequences of three monokaryotic isolates of the white-rot basidiomycete fungus Dichomitus squalens.</title>
        <authorList>
            <consortium name="DOE Joint Genome Institute"/>
            <person name="Lopez S.C."/>
            <person name="Andreopoulos B."/>
            <person name="Pangilinan J."/>
            <person name="Lipzen A."/>
            <person name="Riley R."/>
            <person name="Ahrendt S."/>
            <person name="Ng V."/>
            <person name="Barry K."/>
            <person name="Daum C."/>
            <person name="Grigoriev I.V."/>
            <person name="Hilden K.S."/>
            <person name="Makela M.R."/>
            <person name="de Vries R.P."/>
        </authorList>
    </citation>
    <scope>NUCLEOTIDE SEQUENCE [LARGE SCALE GENOMIC DNA]</scope>
    <source>
        <strain evidence="4 5">CBS 464.89</strain>
    </source>
</reference>
<dbReference type="InterPro" id="IPR003812">
    <property type="entry name" value="Fido"/>
</dbReference>
<evidence type="ECO:0000313" key="4">
    <source>
        <dbReference type="EMBL" id="TBU61615.1"/>
    </source>
</evidence>
<gene>
    <name evidence="4" type="ORF">BD310DRAFT_956814</name>
</gene>
<name>A0A4Q9Q389_9APHY</name>
<keyword evidence="2" id="KW-0067">ATP-binding</keyword>
<dbReference type="EMBL" id="ML145097">
    <property type="protein sequence ID" value="TBU61615.1"/>
    <property type="molecule type" value="Genomic_DNA"/>
</dbReference>
<dbReference type="AlphaFoldDB" id="A0A4Q9Q389"/>
<protein>
    <submittedName>
        <fullName evidence="4">Fido domain-containing protein</fullName>
    </submittedName>
</protein>
<dbReference type="PROSITE" id="PS51459">
    <property type="entry name" value="FIDO"/>
    <property type="match status" value="1"/>
</dbReference>
<dbReference type="PANTHER" id="PTHR13504:SF38">
    <property type="entry name" value="FIDO DOMAIN-CONTAINING PROTEIN"/>
    <property type="match status" value="1"/>
</dbReference>
<proteinExistence type="predicted"/>
<dbReference type="STRING" id="114155.A0A4Q9Q389"/>
<dbReference type="Proteomes" id="UP000292082">
    <property type="component" value="Unassembled WGS sequence"/>
</dbReference>
<evidence type="ECO:0000259" key="3">
    <source>
        <dbReference type="PROSITE" id="PS51459"/>
    </source>
</evidence>
<dbReference type="InterPro" id="IPR040198">
    <property type="entry name" value="Fido_containing"/>
</dbReference>
<evidence type="ECO:0000256" key="2">
    <source>
        <dbReference type="PIRSR" id="PIRSR640198-2"/>
    </source>
</evidence>
<keyword evidence="5" id="KW-1185">Reference proteome</keyword>
<feature type="binding site" evidence="2">
    <location>
        <begin position="343"/>
        <end position="350"/>
    </location>
    <ligand>
        <name>ATP</name>
        <dbReference type="ChEBI" id="CHEBI:30616"/>
    </ligand>
</feature>
<dbReference type="Pfam" id="PF02661">
    <property type="entry name" value="Fic"/>
    <property type="match status" value="1"/>
</dbReference>
<dbReference type="PANTHER" id="PTHR13504">
    <property type="entry name" value="FIDO DOMAIN-CONTAINING PROTEIN DDB_G0283145"/>
    <property type="match status" value="1"/>
</dbReference>
<feature type="domain" description="Fido" evidence="3">
    <location>
        <begin position="234"/>
        <end position="399"/>
    </location>
</feature>
<dbReference type="SUPFAM" id="SSF140931">
    <property type="entry name" value="Fic-like"/>
    <property type="match status" value="1"/>
</dbReference>
<feature type="active site" evidence="1">
    <location>
        <position position="339"/>
    </location>
</feature>
<evidence type="ECO:0000256" key="1">
    <source>
        <dbReference type="PIRSR" id="PIRSR640198-1"/>
    </source>
</evidence>
<evidence type="ECO:0000313" key="5">
    <source>
        <dbReference type="Proteomes" id="UP000292082"/>
    </source>
</evidence>
<keyword evidence="2" id="KW-0547">Nucleotide-binding</keyword>
<accession>A0A4Q9Q389</accession>
<sequence length="418" mass="47873">MVPFLSSFAIHTDGIASFLADTQDDYACAKTGRLWEDLLGKYPNVPFLLLRVADMRFSLDRKLTSLHLYLKLQSHLGDAGYGARLKQFHASLINEMKENLRHYMNNSHLFTPSQRWRKGTSEDPFPYCRLQRSRIEFLRTTWTLLGDNSQEVMSRYLNYHCIESNALEGTVEFHPSATTRLVQLGFYNEIETIGNEDIKSGAVRDRAEALFILQDTRKAFDLVFSMINDPNFQLIVETICRLHKNLMHSSRVLRIQEGGESRLTYLDIGVTRQETCVNVLIRRIRSPGEDPLVVQFCPYYEVNQELNGFCARFNELLRLPDMDPFAAASWISHVFISIHPFEDGNGRLSRILACIPLLKARLPPICIPVALKTAYFDDLNHVRANHDGDYSRLMRSLYVSTLTAVNALELFSRPAASV</sequence>
<organism evidence="4 5">
    <name type="scientific">Dichomitus squalens</name>
    <dbReference type="NCBI Taxonomy" id="114155"/>
    <lineage>
        <taxon>Eukaryota</taxon>
        <taxon>Fungi</taxon>
        <taxon>Dikarya</taxon>
        <taxon>Basidiomycota</taxon>
        <taxon>Agaricomycotina</taxon>
        <taxon>Agaricomycetes</taxon>
        <taxon>Polyporales</taxon>
        <taxon>Polyporaceae</taxon>
        <taxon>Dichomitus</taxon>
    </lineage>
</organism>
<dbReference type="InterPro" id="IPR036597">
    <property type="entry name" value="Fido-like_dom_sf"/>
</dbReference>
<dbReference type="Gene3D" id="1.10.3290.10">
    <property type="entry name" value="Fido-like domain"/>
    <property type="match status" value="1"/>
</dbReference>
<feature type="binding site" evidence="2">
    <location>
        <position position="385"/>
    </location>
    <ligand>
        <name>ATP</name>
        <dbReference type="ChEBI" id="CHEBI:30616"/>
    </ligand>
</feature>